<reference evidence="1" key="2">
    <citation type="submission" date="2025-08" db="UniProtKB">
        <authorList>
            <consortium name="Ensembl"/>
        </authorList>
    </citation>
    <scope>IDENTIFICATION</scope>
</reference>
<dbReference type="AlphaFoldDB" id="H2YMG3"/>
<name>H2YMG3_CIOSA</name>
<reference evidence="1" key="3">
    <citation type="submission" date="2025-09" db="UniProtKB">
        <authorList>
            <consortium name="Ensembl"/>
        </authorList>
    </citation>
    <scope>IDENTIFICATION</scope>
</reference>
<protein>
    <submittedName>
        <fullName evidence="1">Uncharacterized protein</fullName>
    </submittedName>
</protein>
<evidence type="ECO:0000313" key="2">
    <source>
        <dbReference type="Proteomes" id="UP000007875"/>
    </source>
</evidence>
<organism evidence="1 2">
    <name type="scientific">Ciona savignyi</name>
    <name type="common">Pacific transparent sea squirt</name>
    <dbReference type="NCBI Taxonomy" id="51511"/>
    <lineage>
        <taxon>Eukaryota</taxon>
        <taxon>Metazoa</taxon>
        <taxon>Chordata</taxon>
        <taxon>Tunicata</taxon>
        <taxon>Ascidiacea</taxon>
        <taxon>Phlebobranchia</taxon>
        <taxon>Cionidae</taxon>
        <taxon>Ciona</taxon>
    </lineage>
</organism>
<dbReference type="InParanoid" id="H2YMG3"/>
<accession>H2YMG3</accession>
<dbReference type="HOGENOM" id="CLU_3337757_0_0_1"/>
<evidence type="ECO:0000313" key="1">
    <source>
        <dbReference type="Ensembl" id="ENSCSAVP00000006515.1"/>
    </source>
</evidence>
<reference evidence="2" key="1">
    <citation type="submission" date="2003-08" db="EMBL/GenBank/DDBJ databases">
        <authorList>
            <person name="Birren B."/>
            <person name="Nusbaum C."/>
            <person name="Abebe A."/>
            <person name="Abouelleil A."/>
            <person name="Adekoya E."/>
            <person name="Ait-zahra M."/>
            <person name="Allen N."/>
            <person name="Allen T."/>
            <person name="An P."/>
            <person name="Anderson M."/>
            <person name="Anderson S."/>
            <person name="Arachchi H."/>
            <person name="Armbruster J."/>
            <person name="Bachantsang P."/>
            <person name="Baldwin J."/>
            <person name="Barry A."/>
            <person name="Bayul T."/>
            <person name="Blitshsteyn B."/>
            <person name="Bloom T."/>
            <person name="Blye J."/>
            <person name="Boguslavskiy L."/>
            <person name="Borowsky M."/>
            <person name="Boukhgalter B."/>
            <person name="Brunache A."/>
            <person name="Butler J."/>
            <person name="Calixte N."/>
            <person name="Calvo S."/>
            <person name="Camarata J."/>
            <person name="Campo K."/>
            <person name="Chang J."/>
            <person name="Cheshatsang Y."/>
            <person name="Citroen M."/>
            <person name="Collymore A."/>
            <person name="Considine T."/>
            <person name="Cook A."/>
            <person name="Cooke P."/>
            <person name="Corum B."/>
            <person name="Cuomo C."/>
            <person name="David R."/>
            <person name="Dawoe T."/>
            <person name="Degray S."/>
            <person name="Dodge S."/>
            <person name="Dooley K."/>
            <person name="Dorje P."/>
            <person name="Dorjee K."/>
            <person name="Dorris L."/>
            <person name="Duffey N."/>
            <person name="Dupes A."/>
            <person name="Elkins T."/>
            <person name="Engels R."/>
            <person name="Erickson J."/>
            <person name="Farina A."/>
            <person name="Faro S."/>
            <person name="Ferreira P."/>
            <person name="Fischer H."/>
            <person name="Fitzgerald M."/>
            <person name="Foley K."/>
            <person name="Gage D."/>
            <person name="Galagan J."/>
            <person name="Gearin G."/>
            <person name="Gnerre S."/>
            <person name="Gnirke A."/>
            <person name="Goyette A."/>
            <person name="Graham J."/>
            <person name="Grandbois E."/>
            <person name="Gyaltsen K."/>
            <person name="Hafez N."/>
            <person name="Hagopian D."/>
            <person name="Hagos B."/>
            <person name="Hall J."/>
            <person name="Hatcher B."/>
            <person name="Heller A."/>
            <person name="Higgins H."/>
            <person name="Honan T."/>
            <person name="Horn A."/>
            <person name="Houde N."/>
            <person name="Hughes L."/>
            <person name="Hulme W."/>
            <person name="Husby E."/>
            <person name="Iliev I."/>
            <person name="Jaffe D."/>
            <person name="Jones C."/>
            <person name="Kamal M."/>
            <person name="Kamat A."/>
            <person name="Kamvysselis M."/>
            <person name="Karlsson E."/>
            <person name="Kells C."/>
            <person name="Kieu A."/>
            <person name="Kisner P."/>
            <person name="Kodira C."/>
            <person name="Kulbokas E."/>
            <person name="Labutti K."/>
            <person name="Lama D."/>
            <person name="Landers T."/>
            <person name="Leger J."/>
            <person name="Levine S."/>
            <person name="Lewis D."/>
            <person name="Lewis T."/>
            <person name="Lindblad-toh K."/>
            <person name="Liu X."/>
            <person name="Lokyitsang T."/>
            <person name="Lokyitsang Y."/>
            <person name="Lucien O."/>
            <person name="Lui A."/>
            <person name="Ma L.J."/>
            <person name="Mabbitt R."/>
            <person name="Macdonald J."/>
            <person name="Maclean C."/>
            <person name="Major J."/>
            <person name="Manning J."/>
            <person name="Marabella R."/>
            <person name="Maru K."/>
            <person name="Matthews C."/>
            <person name="Mauceli E."/>
            <person name="Mccarthy M."/>
            <person name="Mcdonough S."/>
            <person name="Mcghee T."/>
            <person name="Meldrim J."/>
            <person name="Meneus L."/>
            <person name="Mesirov J."/>
            <person name="Mihalev A."/>
            <person name="Mihova T."/>
            <person name="Mikkelsen T."/>
            <person name="Mlenga V."/>
            <person name="Moru K."/>
            <person name="Mozes J."/>
            <person name="Mulrain L."/>
            <person name="Munson G."/>
            <person name="Naylor J."/>
            <person name="Newes C."/>
            <person name="Nguyen C."/>
            <person name="Nguyen N."/>
            <person name="Nguyen T."/>
            <person name="Nicol R."/>
            <person name="Nielsen C."/>
            <person name="Nizzari M."/>
            <person name="Norbu C."/>
            <person name="Norbu N."/>
            <person name="O'donnell P."/>
            <person name="Okoawo O."/>
            <person name="O'leary S."/>
            <person name="Omotosho B."/>
            <person name="O'neill K."/>
            <person name="Osman S."/>
            <person name="Parker S."/>
            <person name="Perrin D."/>
            <person name="Phunkhang P."/>
            <person name="Piqani B."/>
            <person name="Purcell S."/>
            <person name="Rachupka T."/>
            <person name="Ramasamy U."/>
            <person name="Rameau R."/>
            <person name="Ray V."/>
            <person name="Raymond C."/>
            <person name="Retta R."/>
            <person name="Richardson S."/>
            <person name="Rise C."/>
            <person name="Rodriguez J."/>
            <person name="Rogers J."/>
            <person name="Rogov P."/>
            <person name="Rutman M."/>
            <person name="Schupbach R."/>
            <person name="Seaman C."/>
            <person name="Settipalli S."/>
            <person name="Sharpe T."/>
            <person name="Sheridan J."/>
            <person name="Sherpa N."/>
            <person name="Shi J."/>
            <person name="Smirnov S."/>
            <person name="Smith C."/>
            <person name="Sougnez C."/>
            <person name="Spencer B."/>
            <person name="Stalker J."/>
            <person name="Stange-thomann N."/>
            <person name="Stavropoulos S."/>
            <person name="Stetson K."/>
            <person name="Stone C."/>
            <person name="Stone S."/>
            <person name="Stubbs M."/>
            <person name="Talamas J."/>
            <person name="Tchuinga P."/>
            <person name="Tenzing P."/>
            <person name="Tesfaye S."/>
            <person name="Theodore J."/>
            <person name="Thoulutsang Y."/>
            <person name="Topham K."/>
            <person name="Towey S."/>
            <person name="Tsamla T."/>
            <person name="Tsomo N."/>
            <person name="Vallee D."/>
            <person name="Vassiliev H."/>
            <person name="Venkataraman V."/>
            <person name="Vinson J."/>
            <person name="Vo A."/>
            <person name="Wade C."/>
            <person name="Wang S."/>
            <person name="Wangchuk T."/>
            <person name="Wangdi T."/>
            <person name="Whittaker C."/>
            <person name="Wilkinson J."/>
            <person name="Wu Y."/>
            <person name="Wyman D."/>
            <person name="Yadav S."/>
            <person name="Yang S."/>
            <person name="Yang X."/>
            <person name="Yeager S."/>
            <person name="Yee E."/>
            <person name="Young G."/>
            <person name="Zainoun J."/>
            <person name="Zembeck L."/>
            <person name="Zimmer A."/>
            <person name="Zody M."/>
            <person name="Lander E."/>
        </authorList>
    </citation>
    <scope>NUCLEOTIDE SEQUENCE [LARGE SCALE GENOMIC DNA]</scope>
</reference>
<sequence>QFKSTGVKSSHFRRLLHNCRAVAPLSLKREVTCDVAKA</sequence>
<dbReference type="Proteomes" id="UP000007875">
    <property type="component" value="Unassembled WGS sequence"/>
</dbReference>
<keyword evidence="2" id="KW-1185">Reference proteome</keyword>
<dbReference type="Ensembl" id="ENSCSAVT00000006598.1">
    <property type="protein sequence ID" value="ENSCSAVP00000006515.1"/>
    <property type="gene ID" value="ENSCSAVG00000003902.1"/>
</dbReference>
<proteinExistence type="predicted"/>